<reference evidence="2" key="1">
    <citation type="submission" date="2024-10" db="EMBL/GenBank/DDBJ databases">
        <authorList>
            <person name="Ryan C."/>
        </authorList>
    </citation>
    <scope>NUCLEOTIDE SEQUENCE [LARGE SCALE GENOMIC DNA]</scope>
</reference>
<dbReference type="AlphaFoldDB" id="A0ABC8ZGW0"/>
<protein>
    <recommendedName>
        <fullName evidence="1">F-box domain-containing protein</fullName>
    </recommendedName>
</protein>
<sequence>MEVNPKSMRNGIDSSIILLLDRSIPVFSLPNNAMEQPTARSRALPSLMEELVEEILLHLPPEEPPAHLVRAAMVCKAWCRILSDAGFRRRYYRFHRGRATPTLLGYVCGVSTGGAGPQFVPTTSYFLPPPLPTRYGYSAMDSRHGRVLIRVTSKDGSPEGLIVCSLVTGNRQHLSFPPNYPCQDFCSFTRTVLCARHRHGCDHLDCHGGPFLVVYVQTDDTVTAGAEHRTMHTRVSVYSSEAGAWSAQTCYTNQNYYHGGYCRKPILIGDALYFILSCDREVKIILKYDLCDHGLSVMDDALQVFVNSKIFLIDIDGGLGILEFDYYSRIYMWSRHVDANGVGVWARHNNVVDLETSIPRIDGARSSLDTIHFAEGTDTILLYLHSFGIFALDLNSRQLRTVNFNKTCDDNILPYVSFYIPDLAKGKLSSR</sequence>
<dbReference type="InterPro" id="IPR001810">
    <property type="entry name" value="F-box_dom"/>
</dbReference>
<evidence type="ECO:0000313" key="2">
    <source>
        <dbReference type="EMBL" id="CAL4961496.1"/>
    </source>
</evidence>
<accession>A0ABC8ZGW0</accession>
<dbReference type="SUPFAM" id="SSF81383">
    <property type="entry name" value="F-box domain"/>
    <property type="match status" value="1"/>
</dbReference>
<dbReference type="EMBL" id="OZ075129">
    <property type="protein sequence ID" value="CAL4961496.1"/>
    <property type="molecule type" value="Genomic_DNA"/>
</dbReference>
<dbReference type="Gene3D" id="1.20.1280.50">
    <property type="match status" value="1"/>
</dbReference>
<evidence type="ECO:0000259" key="1">
    <source>
        <dbReference type="Pfam" id="PF00646"/>
    </source>
</evidence>
<dbReference type="PANTHER" id="PTHR32133:SF327">
    <property type="entry name" value="F-BOX DOMAIN-CONTAINING PROTEIN"/>
    <property type="match status" value="1"/>
</dbReference>
<organism evidence="2 3">
    <name type="scientific">Urochloa decumbens</name>
    <dbReference type="NCBI Taxonomy" id="240449"/>
    <lineage>
        <taxon>Eukaryota</taxon>
        <taxon>Viridiplantae</taxon>
        <taxon>Streptophyta</taxon>
        <taxon>Embryophyta</taxon>
        <taxon>Tracheophyta</taxon>
        <taxon>Spermatophyta</taxon>
        <taxon>Magnoliopsida</taxon>
        <taxon>Liliopsida</taxon>
        <taxon>Poales</taxon>
        <taxon>Poaceae</taxon>
        <taxon>PACMAD clade</taxon>
        <taxon>Panicoideae</taxon>
        <taxon>Panicodae</taxon>
        <taxon>Paniceae</taxon>
        <taxon>Melinidinae</taxon>
        <taxon>Urochloa</taxon>
    </lineage>
</organism>
<dbReference type="InterPro" id="IPR036047">
    <property type="entry name" value="F-box-like_dom_sf"/>
</dbReference>
<feature type="domain" description="F-box" evidence="1">
    <location>
        <begin position="49"/>
        <end position="88"/>
    </location>
</feature>
<name>A0ABC8ZGW0_9POAL</name>
<gene>
    <name evidence="2" type="ORF">URODEC1_LOCUS45049</name>
</gene>
<evidence type="ECO:0000313" key="3">
    <source>
        <dbReference type="Proteomes" id="UP001497457"/>
    </source>
</evidence>
<dbReference type="PANTHER" id="PTHR32133">
    <property type="entry name" value="OS07G0120400 PROTEIN"/>
    <property type="match status" value="1"/>
</dbReference>
<dbReference type="Proteomes" id="UP001497457">
    <property type="component" value="Chromosome 19rd"/>
</dbReference>
<proteinExistence type="predicted"/>
<dbReference type="Pfam" id="PF00646">
    <property type="entry name" value="F-box"/>
    <property type="match status" value="1"/>
</dbReference>
<keyword evidence="3" id="KW-1185">Reference proteome</keyword>